<feature type="chain" id="PRO_5045506315" evidence="2">
    <location>
        <begin position="29"/>
        <end position="445"/>
    </location>
</feature>
<dbReference type="Pfam" id="PF00657">
    <property type="entry name" value="Lipase_GDSL"/>
    <property type="match status" value="1"/>
</dbReference>
<dbReference type="SUPFAM" id="SSF52266">
    <property type="entry name" value="SGNH hydrolase"/>
    <property type="match status" value="1"/>
</dbReference>
<organism evidence="3 4">
    <name type="scientific">Streptomyces tauricus</name>
    <dbReference type="NCBI Taxonomy" id="68274"/>
    <lineage>
        <taxon>Bacteria</taxon>
        <taxon>Bacillati</taxon>
        <taxon>Actinomycetota</taxon>
        <taxon>Actinomycetes</taxon>
        <taxon>Kitasatosporales</taxon>
        <taxon>Streptomycetaceae</taxon>
        <taxon>Streptomyces</taxon>
        <taxon>Streptomyces aurantiacus group</taxon>
    </lineage>
</organism>
<dbReference type="PANTHER" id="PTHR43784:SF2">
    <property type="entry name" value="GDSL-LIKE LIPASE_ACYLHYDROLASE, PUTATIVE (AFU_ORTHOLOGUE AFUA_2G00820)-RELATED"/>
    <property type="match status" value="1"/>
</dbReference>
<dbReference type="EMBL" id="CP108133">
    <property type="protein sequence ID" value="WTP53672.1"/>
    <property type="molecule type" value="Genomic_DNA"/>
</dbReference>
<feature type="region of interest" description="Disordered" evidence="1">
    <location>
        <begin position="32"/>
        <end position="53"/>
    </location>
</feature>
<dbReference type="InterPro" id="IPR036514">
    <property type="entry name" value="SGNH_hydro_sf"/>
</dbReference>
<gene>
    <name evidence="3" type="ORF">OG288_38345</name>
</gene>
<keyword evidence="4" id="KW-1185">Reference proteome</keyword>
<evidence type="ECO:0000256" key="2">
    <source>
        <dbReference type="SAM" id="SignalP"/>
    </source>
</evidence>
<keyword evidence="2" id="KW-0732">Signal</keyword>
<evidence type="ECO:0000256" key="1">
    <source>
        <dbReference type="SAM" id="MobiDB-lite"/>
    </source>
</evidence>
<accession>A0ABZ1JPU0</accession>
<feature type="signal peptide" evidence="2">
    <location>
        <begin position="1"/>
        <end position="28"/>
    </location>
</feature>
<sequence length="445" mass="46057">MPSFRTSSLRRAASALALTLVASGSAVSATTAATADTSRAAAPASASGGRHSAAPAGRAWFTSWAQSQQELAPTPLRDQSVRMITRLGQGGGALRVRIQNTFGTTPLTVDAATVGRSGAGAAVEGDVHAVTFDGRREVVVPAGGEVWSDAAALRTRAQDDVAVSLSVSGTVTPGRHTSAFRTNYLTAPGSGDHTAEASGAAYTQTVGSTYLVSAVDVHNPKLRGTIVAYGSSVVDGTGSTDCGPGCTPDGTDHRWTDELARRVTAELPRTRQVAIANAGIAGTTSSADCPRNPAGIRGLDAAARLDRDVLALHGVTGVIYYYGTNDLANGCDADLILRSYDEVFQRLRAAGIKVYVTPITSRPGYSDQNNLDRHAVGTHVKKGNTCDGTCDGVVDFDQVLKDPLKPNSINPAYDTGDGVHANVAGQRALADFVSLPMLLSSTAHR</sequence>
<dbReference type="RefSeq" id="WP_189773902.1">
    <property type="nucleotide sequence ID" value="NZ_BMVY01000011.1"/>
</dbReference>
<dbReference type="PANTHER" id="PTHR43784">
    <property type="entry name" value="GDSL-LIKE LIPASE/ACYLHYDROLASE, PUTATIVE (AFU_ORTHOLOGUE AFUA_2G00820)-RELATED"/>
    <property type="match status" value="1"/>
</dbReference>
<keyword evidence="3" id="KW-0378">Hydrolase</keyword>
<evidence type="ECO:0000313" key="4">
    <source>
        <dbReference type="Proteomes" id="UP001432166"/>
    </source>
</evidence>
<dbReference type="InterPro" id="IPR053140">
    <property type="entry name" value="GDSL_Rv0518-like"/>
</dbReference>
<proteinExistence type="predicted"/>
<dbReference type="InterPro" id="IPR001087">
    <property type="entry name" value="GDSL"/>
</dbReference>
<dbReference type="GO" id="GO:0016787">
    <property type="term" value="F:hydrolase activity"/>
    <property type="evidence" value="ECO:0007669"/>
    <property type="project" value="UniProtKB-KW"/>
</dbReference>
<reference evidence="3" key="1">
    <citation type="submission" date="2022-10" db="EMBL/GenBank/DDBJ databases">
        <title>The complete genomes of actinobacterial strains from the NBC collection.</title>
        <authorList>
            <person name="Joergensen T.S."/>
            <person name="Alvarez Arevalo M."/>
            <person name="Sterndorff E.B."/>
            <person name="Faurdal D."/>
            <person name="Vuksanovic O."/>
            <person name="Mourched A.-S."/>
            <person name="Charusanti P."/>
            <person name="Shaw S."/>
            <person name="Blin K."/>
            <person name="Weber T."/>
        </authorList>
    </citation>
    <scope>NUCLEOTIDE SEQUENCE</scope>
    <source>
        <strain evidence="3">NBC_00189</strain>
    </source>
</reference>
<dbReference type="Gene3D" id="3.40.50.1110">
    <property type="entry name" value="SGNH hydrolase"/>
    <property type="match status" value="1"/>
</dbReference>
<protein>
    <submittedName>
        <fullName evidence="3">SGNH hydrolase</fullName>
    </submittedName>
</protein>
<dbReference type="Proteomes" id="UP001432166">
    <property type="component" value="Chromosome"/>
</dbReference>
<name>A0ABZ1JPU0_9ACTN</name>
<evidence type="ECO:0000313" key="3">
    <source>
        <dbReference type="EMBL" id="WTP53672.1"/>
    </source>
</evidence>